<evidence type="ECO:0000313" key="2">
    <source>
        <dbReference type="Proteomes" id="UP000635477"/>
    </source>
</evidence>
<reference evidence="1" key="1">
    <citation type="journal article" date="2020" name="BMC Genomics">
        <title>Correction to: Identification and distribution of gene clusters required for synthesis of sphingolipid metabolism inhibitors in diverse species of the filamentous fungus Fusarium.</title>
        <authorList>
            <person name="Kim H.S."/>
            <person name="Lohmar J.M."/>
            <person name="Busman M."/>
            <person name="Brown D.W."/>
            <person name="Naumann T.A."/>
            <person name="Divon H.H."/>
            <person name="Lysoe E."/>
            <person name="Uhlig S."/>
            <person name="Proctor R.H."/>
        </authorList>
    </citation>
    <scope>NUCLEOTIDE SEQUENCE</scope>
    <source>
        <strain evidence="1">NRRL 22465</strain>
    </source>
</reference>
<dbReference type="EMBL" id="JABEYC010000169">
    <property type="protein sequence ID" value="KAF4981425.1"/>
    <property type="molecule type" value="Genomic_DNA"/>
</dbReference>
<dbReference type="AlphaFoldDB" id="A0A8H4UQV7"/>
<gene>
    <name evidence="1" type="ORF">FZEAL_2773</name>
</gene>
<dbReference type="Proteomes" id="UP000635477">
    <property type="component" value="Unassembled WGS sequence"/>
</dbReference>
<evidence type="ECO:0000313" key="1">
    <source>
        <dbReference type="EMBL" id="KAF4981425.1"/>
    </source>
</evidence>
<sequence length="78" mass="8404">MTSRAHLIHPPQPFGNRQSQAVTLFTAWEDIQRPEIDIRPIASHDVQGHSAAGVLAPLSRGDSHAKLASGLRGCARAK</sequence>
<organism evidence="1 2">
    <name type="scientific">Fusarium zealandicum</name>
    <dbReference type="NCBI Taxonomy" id="1053134"/>
    <lineage>
        <taxon>Eukaryota</taxon>
        <taxon>Fungi</taxon>
        <taxon>Dikarya</taxon>
        <taxon>Ascomycota</taxon>
        <taxon>Pezizomycotina</taxon>
        <taxon>Sordariomycetes</taxon>
        <taxon>Hypocreomycetidae</taxon>
        <taxon>Hypocreales</taxon>
        <taxon>Nectriaceae</taxon>
        <taxon>Fusarium</taxon>
        <taxon>Fusarium staphyleae species complex</taxon>
    </lineage>
</organism>
<comment type="caution">
    <text evidence="1">The sequence shown here is derived from an EMBL/GenBank/DDBJ whole genome shotgun (WGS) entry which is preliminary data.</text>
</comment>
<reference evidence="1" key="2">
    <citation type="submission" date="2020-05" db="EMBL/GenBank/DDBJ databases">
        <authorList>
            <person name="Kim H.-S."/>
            <person name="Proctor R.H."/>
            <person name="Brown D.W."/>
        </authorList>
    </citation>
    <scope>NUCLEOTIDE SEQUENCE</scope>
    <source>
        <strain evidence="1">NRRL 22465</strain>
    </source>
</reference>
<name>A0A8H4UQV7_9HYPO</name>
<proteinExistence type="predicted"/>
<protein>
    <submittedName>
        <fullName evidence="1">Uncharacterized protein</fullName>
    </submittedName>
</protein>
<keyword evidence="2" id="KW-1185">Reference proteome</keyword>
<accession>A0A8H4UQV7</accession>